<sequence>MTRHARAGASPVELGRAVLGLWHLSRSFRGRDQAVLHGVLGVRQLAQAALVARAGTGNAHTLSALVDAAHGATMVPLALDPQRRRFALQQVGIAAALTVAEVAVVGRGGRR</sequence>
<keyword evidence="2" id="KW-1185">Reference proteome</keyword>
<protein>
    <submittedName>
        <fullName evidence="1">Uncharacterized protein</fullName>
    </submittedName>
</protein>
<dbReference type="Proteomes" id="UP001370299">
    <property type="component" value="Unassembled WGS sequence"/>
</dbReference>
<dbReference type="EMBL" id="JBBLYY010000067">
    <property type="protein sequence ID" value="MEK0172548.1"/>
    <property type="molecule type" value="Genomic_DNA"/>
</dbReference>
<accession>A0ABU8YDE9</accession>
<proteinExistence type="predicted"/>
<reference evidence="1 2" key="1">
    <citation type="submission" date="2024-03" db="EMBL/GenBank/DDBJ databases">
        <title>Whole genomes of four grape xylem sap localized bacterial endophytes.</title>
        <authorList>
            <person name="Kumar G."/>
            <person name="Savka M.A."/>
        </authorList>
    </citation>
    <scope>NUCLEOTIDE SEQUENCE [LARGE SCALE GENOMIC DNA]</scope>
    <source>
        <strain evidence="1 2">RIT_GXS8</strain>
    </source>
</reference>
<evidence type="ECO:0000313" key="2">
    <source>
        <dbReference type="Proteomes" id="UP001370299"/>
    </source>
</evidence>
<comment type="caution">
    <text evidence="1">The sequence shown here is derived from an EMBL/GenBank/DDBJ whole genome shotgun (WGS) entry which is preliminary data.</text>
</comment>
<evidence type="ECO:0000313" key="1">
    <source>
        <dbReference type="EMBL" id="MEK0172548.1"/>
    </source>
</evidence>
<name>A0ABU8YDE9_9MICO</name>
<dbReference type="RefSeq" id="WP_340196699.1">
    <property type="nucleotide sequence ID" value="NZ_JBBKAP010000042.1"/>
</dbReference>
<gene>
    <name evidence="1" type="ORF">WMN62_13820</name>
</gene>
<organism evidence="1 2">
    <name type="scientific">Curtobacterium citreum</name>
    <dbReference type="NCBI Taxonomy" id="2036"/>
    <lineage>
        <taxon>Bacteria</taxon>
        <taxon>Bacillati</taxon>
        <taxon>Actinomycetota</taxon>
        <taxon>Actinomycetes</taxon>
        <taxon>Micrococcales</taxon>
        <taxon>Microbacteriaceae</taxon>
        <taxon>Curtobacterium</taxon>
    </lineage>
</organism>